<accession>A0ABY7G8Q8</accession>
<feature type="transmembrane region" description="Helical" evidence="10">
    <location>
        <begin position="144"/>
        <end position="165"/>
    </location>
</feature>
<feature type="domain" description="G-protein coupled receptors family 1 profile" evidence="11">
    <location>
        <begin position="47"/>
        <end position="349"/>
    </location>
</feature>
<evidence type="ECO:0000313" key="12">
    <source>
        <dbReference type="EMBL" id="WAR29451.1"/>
    </source>
</evidence>
<dbReference type="PANTHER" id="PTHR24230:SF158">
    <property type="entry name" value="G-PROTEIN COUPLED RECEPTORS FAMILY 1 PROFILE DOMAIN-CONTAINING PROTEIN"/>
    <property type="match status" value="1"/>
</dbReference>
<keyword evidence="6 10" id="KW-0472">Membrane</keyword>
<dbReference type="InterPro" id="IPR000276">
    <property type="entry name" value="GPCR_Rhodpsn"/>
</dbReference>
<feature type="region of interest" description="Disordered" evidence="9">
    <location>
        <begin position="244"/>
        <end position="280"/>
    </location>
</feature>
<dbReference type="InterPro" id="IPR017452">
    <property type="entry name" value="GPCR_Rhodpsn_7TM"/>
</dbReference>
<keyword evidence="5" id="KW-0297">G-protein coupled receptor</keyword>
<evidence type="ECO:0000256" key="10">
    <source>
        <dbReference type="SAM" id="Phobius"/>
    </source>
</evidence>
<evidence type="ECO:0000256" key="1">
    <source>
        <dbReference type="ARBA" id="ARBA00004651"/>
    </source>
</evidence>
<sequence>MFSTIPVSWRDGYSQNVTLTELNNDLVLLHAPAIVIFTVLMVIGVLGNVVVLIIFIPSPSSLQKVCILWLAVIDLVACCVGIPILLVSMYLPYHFPSEKLCQSVRFMHVFLVSNAIFILVFIAVERQRTLGKLGQRTSVTRTNVICCIACFAGGVIAAPSVIVYGNRTVQTGVYNMTGTECFVQDHLENALLAKLYFVFQLVLTVVCLVIMIIMYVKIGRMLKWHKTFRKKSLRLSTSSIATSSSRLSTNGRHAPSTITDSHNSCQWNSRRSKSHKPRQDADTISDEMTKMFFAVTVIFFFSFIPHLIIIVMTQFNKKFSQDMTSSDIVFYNIFLRSFVINNVTNPIVYLVFMLNFRKACRKLFCRCFHVKETYSVT</sequence>
<keyword evidence="3 10" id="KW-0812">Transmembrane</keyword>
<evidence type="ECO:0000256" key="5">
    <source>
        <dbReference type="ARBA" id="ARBA00023040"/>
    </source>
</evidence>
<dbReference type="PANTHER" id="PTHR24230">
    <property type="entry name" value="G-PROTEIN COUPLED RECEPTOR"/>
    <property type="match status" value="1"/>
</dbReference>
<feature type="transmembrane region" description="Helical" evidence="10">
    <location>
        <begin position="333"/>
        <end position="356"/>
    </location>
</feature>
<evidence type="ECO:0000256" key="3">
    <source>
        <dbReference type="ARBA" id="ARBA00022692"/>
    </source>
</evidence>
<feature type="transmembrane region" description="Helical" evidence="10">
    <location>
        <begin position="67"/>
        <end position="93"/>
    </location>
</feature>
<keyword evidence="2" id="KW-1003">Cell membrane</keyword>
<dbReference type="PROSITE" id="PS50262">
    <property type="entry name" value="G_PROTEIN_RECEP_F1_2"/>
    <property type="match status" value="1"/>
</dbReference>
<evidence type="ECO:0000256" key="8">
    <source>
        <dbReference type="ARBA" id="ARBA00023224"/>
    </source>
</evidence>
<reference evidence="12" key="1">
    <citation type="submission" date="2022-11" db="EMBL/GenBank/DDBJ databases">
        <title>Centuries of genome instability and evolution in soft-shell clam transmissible cancer (bioRxiv).</title>
        <authorList>
            <person name="Hart S.F.M."/>
            <person name="Yonemitsu M.A."/>
            <person name="Giersch R.M."/>
            <person name="Beal B.F."/>
            <person name="Arriagada G."/>
            <person name="Davis B.W."/>
            <person name="Ostrander E.A."/>
            <person name="Goff S.P."/>
            <person name="Metzger M.J."/>
        </authorList>
    </citation>
    <scope>NUCLEOTIDE SEQUENCE</scope>
    <source>
        <strain evidence="12">MELC-2E11</strain>
        <tissue evidence="12">Siphon/mantle</tissue>
    </source>
</reference>
<keyword evidence="4 10" id="KW-1133">Transmembrane helix</keyword>
<organism evidence="12 13">
    <name type="scientific">Mya arenaria</name>
    <name type="common">Soft-shell clam</name>
    <dbReference type="NCBI Taxonomy" id="6604"/>
    <lineage>
        <taxon>Eukaryota</taxon>
        <taxon>Metazoa</taxon>
        <taxon>Spiralia</taxon>
        <taxon>Lophotrochozoa</taxon>
        <taxon>Mollusca</taxon>
        <taxon>Bivalvia</taxon>
        <taxon>Autobranchia</taxon>
        <taxon>Heteroconchia</taxon>
        <taxon>Euheterodonta</taxon>
        <taxon>Imparidentia</taxon>
        <taxon>Neoheterodontei</taxon>
        <taxon>Myida</taxon>
        <taxon>Myoidea</taxon>
        <taxon>Myidae</taxon>
        <taxon>Mya</taxon>
    </lineage>
</organism>
<keyword evidence="13" id="KW-1185">Reference proteome</keyword>
<evidence type="ECO:0000256" key="6">
    <source>
        <dbReference type="ARBA" id="ARBA00023136"/>
    </source>
</evidence>
<feature type="transmembrane region" description="Helical" evidence="10">
    <location>
        <begin position="29"/>
        <end position="55"/>
    </location>
</feature>
<keyword evidence="8" id="KW-0807">Transducer</keyword>
<evidence type="ECO:0000256" key="7">
    <source>
        <dbReference type="ARBA" id="ARBA00023170"/>
    </source>
</evidence>
<keyword evidence="7" id="KW-0675">Receptor</keyword>
<feature type="transmembrane region" description="Helical" evidence="10">
    <location>
        <begin position="195"/>
        <end position="216"/>
    </location>
</feature>
<dbReference type="Proteomes" id="UP001164746">
    <property type="component" value="Chromosome 16"/>
</dbReference>
<feature type="transmembrane region" description="Helical" evidence="10">
    <location>
        <begin position="292"/>
        <end position="313"/>
    </location>
</feature>
<protein>
    <submittedName>
        <fullName evidence="12">NPFF2-like protein</fullName>
    </submittedName>
</protein>
<evidence type="ECO:0000256" key="4">
    <source>
        <dbReference type="ARBA" id="ARBA00022989"/>
    </source>
</evidence>
<feature type="transmembrane region" description="Helical" evidence="10">
    <location>
        <begin position="105"/>
        <end position="124"/>
    </location>
</feature>
<feature type="compositionally biased region" description="Polar residues" evidence="9">
    <location>
        <begin position="256"/>
        <end position="269"/>
    </location>
</feature>
<dbReference type="Pfam" id="PF00001">
    <property type="entry name" value="7tm_1"/>
    <property type="match status" value="1"/>
</dbReference>
<evidence type="ECO:0000256" key="2">
    <source>
        <dbReference type="ARBA" id="ARBA00022475"/>
    </source>
</evidence>
<comment type="subcellular location">
    <subcellularLocation>
        <location evidence="1">Cell membrane</location>
        <topology evidence="1">Multi-pass membrane protein</topology>
    </subcellularLocation>
</comment>
<dbReference type="EMBL" id="CP111027">
    <property type="protein sequence ID" value="WAR29451.1"/>
    <property type="molecule type" value="Genomic_DNA"/>
</dbReference>
<name>A0ABY7G8Q8_MYAAR</name>
<evidence type="ECO:0000313" key="13">
    <source>
        <dbReference type="Proteomes" id="UP001164746"/>
    </source>
</evidence>
<dbReference type="CDD" id="cd00637">
    <property type="entry name" value="7tm_classA_rhodopsin-like"/>
    <property type="match status" value="1"/>
</dbReference>
<gene>
    <name evidence="12" type="ORF">MAR_003019</name>
</gene>
<dbReference type="SUPFAM" id="SSF81321">
    <property type="entry name" value="Family A G protein-coupled receptor-like"/>
    <property type="match status" value="1"/>
</dbReference>
<proteinExistence type="predicted"/>
<dbReference type="Gene3D" id="1.20.1070.10">
    <property type="entry name" value="Rhodopsin 7-helix transmembrane proteins"/>
    <property type="match status" value="1"/>
</dbReference>
<evidence type="ECO:0000256" key="9">
    <source>
        <dbReference type="SAM" id="MobiDB-lite"/>
    </source>
</evidence>
<evidence type="ECO:0000259" key="11">
    <source>
        <dbReference type="PROSITE" id="PS50262"/>
    </source>
</evidence>
<dbReference type="PRINTS" id="PR00237">
    <property type="entry name" value="GPCRRHODOPSN"/>
</dbReference>